<comment type="caution">
    <text evidence="7">The sequence shown here is derived from an EMBL/GenBank/DDBJ whole genome shotgun (WGS) entry which is preliminary data.</text>
</comment>
<accession>A0A3A9WGZ0</accession>
<evidence type="ECO:0000313" key="10">
    <source>
        <dbReference type="Proteomes" id="UP000275024"/>
    </source>
</evidence>
<evidence type="ECO:0000256" key="1">
    <source>
        <dbReference type="ARBA" id="ARBA00004141"/>
    </source>
</evidence>
<sequence length="200" mass="20629">MSSLTVAAVSFGVIALSELPDKTALASLVLATRYRAAYVFAGVAAAFLVHVCVAVAAGSLLRLLPRRPLEAVVAVLFVVGALLLLRQSRGAEGRAEGESAPEREPGSRSFRRGAGGGFTLVLVAEFGDLSQILTANLAARYHDPLAVGVGAVLALWTVAGVAVLGGRALVQRVPLRLISRVAAVVMLVLAAISLVRAIRG</sequence>
<dbReference type="OrthoDB" id="5188730at2"/>
<dbReference type="Pfam" id="PF01169">
    <property type="entry name" value="GDT1"/>
    <property type="match status" value="2"/>
</dbReference>
<dbReference type="RefSeq" id="WP_120695881.1">
    <property type="nucleotide sequence ID" value="NZ_RBDX01000002.1"/>
</dbReference>
<evidence type="ECO:0000256" key="5">
    <source>
        <dbReference type="ARBA" id="ARBA00023136"/>
    </source>
</evidence>
<evidence type="ECO:0000313" key="7">
    <source>
        <dbReference type="EMBL" id="RKN12080.1"/>
    </source>
</evidence>
<dbReference type="GO" id="GO:0016020">
    <property type="term" value="C:membrane"/>
    <property type="evidence" value="ECO:0007669"/>
    <property type="project" value="UniProtKB-SubCell"/>
</dbReference>
<evidence type="ECO:0000256" key="6">
    <source>
        <dbReference type="RuleBase" id="RU365102"/>
    </source>
</evidence>
<comment type="caution">
    <text evidence="6">Lacks conserved residue(s) required for the propagation of feature annotation.</text>
</comment>
<feature type="transmembrane region" description="Helical" evidence="6">
    <location>
        <begin position="36"/>
        <end position="61"/>
    </location>
</feature>
<evidence type="ECO:0000256" key="3">
    <source>
        <dbReference type="ARBA" id="ARBA00022692"/>
    </source>
</evidence>
<dbReference type="EMBL" id="RBDY01000003">
    <property type="protein sequence ID" value="RKN25868.1"/>
    <property type="molecule type" value="Genomic_DNA"/>
</dbReference>
<organism evidence="7 10">
    <name type="scientific">Streptomyces radicis</name>
    <dbReference type="NCBI Taxonomy" id="1750517"/>
    <lineage>
        <taxon>Bacteria</taxon>
        <taxon>Bacillati</taxon>
        <taxon>Actinomycetota</taxon>
        <taxon>Actinomycetes</taxon>
        <taxon>Kitasatosporales</taxon>
        <taxon>Streptomycetaceae</taxon>
        <taxon>Streptomyces</taxon>
    </lineage>
</organism>
<dbReference type="Proteomes" id="UP000275024">
    <property type="component" value="Unassembled WGS sequence"/>
</dbReference>
<protein>
    <recommendedName>
        <fullName evidence="6">GDT1 family protein</fullName>
    </recommendedName>
</protein>
<feature type="transmembrane region" description="Helical" evidence="6">
    <location>
        <begin position="145"/>
        <end position="165"/>
    </location>
</feature>
<dbReference type="PANTHER" id="PTHR12608">
    <property type="entry name" value="TRANSMEMBRANE PROTEIN HTP-1 RELATED"/>
    <property type="match status" value="1"/>
</dbReference>
<proteinExistence type="inferred from homology"/>
<gene>
    <name evidence="8" type="ORF">D7318_06375</name>
    <name evidence="7" type="ORF">D7319_04105</name>
</gene>
<dbReference type="GO" id="GO:0046873">
    <property type="term" value="F:metal ion transmembrane transporter activity"/>
    <property type="evidence" value="ECO:0007669"/>
    <property type="project" value="InterPro"/>
</dbReference>
<dbReference type="EMBL" id="RBDX01000002">
    <property type="protein sequence ID" value="RKN12080.1"/>
    <property type="molecule type" value="Genomic_DNA"/>
</dbReference>
<dbReference type="InterPro" id="IPR001727">
    <property type="entry name" value="GDT1-like"/>
</dbReference>
<dbReference type="Proteomes" id="UP000268652">
    <property type="component" value="Unassembled WGS sequence"/>
</dbReference>
<evidence type="ECO:0000313" key="9">
    <source>
        <dbReference type="Proteomes" id="UP000268652"/>
    </source>
</evidence>
<keyword evidence="3 6" id="KW-0812">Transmembrane</keyword>
<keyword evidence="4 6" id="KW-1133">Transmembrane helix</keyword>
<dbReference type="AlphaFoldDB" id="A0A3A9WGZ0"/>
<name>A0A3A9WGZ0_9ACTN</name>
<feature type="transmembrane region" description="Helical" evidence="6">
    <location>
        <begin position="68"/>
        <end position="85"/>
    </location>
</feature>
<evidence type="ECO:0000256" key="4">
    <source>
        <dbReference type="ARBA" id="ARBA00022989"/>
    </source>
</evidence>
<feature type="transmembrane region" description="Helical" evidence="6">
    <location>
        <begin position="177"/>
        <end position="198"/>
    </location>
</feature>
<keyword evidence="5 6" id="KW-0472">Membrane</keyword>
<comment type="similarity">
    <text evidence="2 6">Belongs to the GDT1 family.</text>
</comment>
<dbReference type="PANTHER" id="PTHR12608:SF1">
    <property type="entry name" value="TRANSMEMBRANE PROTEIN 165"/>
    <property type="match status" value="1"/>
</dbReference>
<evidence type="ECO:0000256" key="2">
    <source>
        <dbReference type="ARBA" id="ARBA00009190"/>
    </source>
</evidence>
<evidence type="ECO:0000313" key="8">
    <source>
        <dbReference type="EMBL" id="RKN25868.1"/>
    </source>
</evidence>
<reference evidence="9 10" key="1">
    <citation type="submission" date="2018-09" db="EMBL/GenBank/DDBJ databases">
        <title>Streptomyces sp. nov. DS1-2, an endophytic actinomycete isolated from roots of Dendrobium scabrilingue.</title>
        <authorList>
            <person name="Kuncharoen N."/>
            <person name="Kudo T."/>
            <person name="Ohkuma M."/>
            <person name="Yuki M."/>
            <person name="Tanasupawat S."/>
        </authorList>
    </citation>
    <scope>NUCLEOTIDE SEQUENCE [LARGE SCALE GENOMIC DNA]</scope>
    <source>
        <strain evidence="7 10">AZ1-7</strain>
        <strain evidence="8 9">DS1-2</strain>
    </source>
</reference>
<keyword evidence="9" id="KW-1185">Reference proteome</keyword>
<comment type="subcellular location">
    <subcellularLocation>
        <location evidence="1 6">Membrane</location>
        <topology evidence="1 6">Multi-pass membrane protein</topology>
    </subcellularLocation>
</comment>